<evidence type="ECO:0000256" key="10">
    <source>
        <dbReference type="RuleBase" id="RU371123"/>
    </source>
</evidence>
<comment type="catalytic activity">
    <reaction evidence="9 10">
        <text>2 R'C(R)SH + O2 = R'C(R)S-S(R)CR' + H2O2</text>
        <dbReference type="Rhea" id="RHEA:17357"/>
        <dbReference type="ChEBI" id="CHEBI:15379"/>
        <dbReference type="ChEBI" id="CHEBI:16240"/>
        <dbReference type="ChEBI" id="CHEBI:16520"/>
        <dbReference type="ChEBI" id="CHEBI:17412"/>
        <dbReference type="EC" id="1.8.3.2"/>
    </reaction>
</comment>
<evidence type="ECO:0000256" key="9">
    <source>
        <dbReference type="ARBA" id="ARBA00048864"/>
    </source>
</evidence>
<dbReference type="PROSITE" id="PS51352">
    <property type="entry name" value="THIOREDOXIN_2"/>
    <property type="match status" value="1"/>
</dbReference>
<evidence type="ECO:0000256" key="4">
    <source>
        <dbReference type="ARBA" id="ARBA00022729"/>
    </source>
</evidence>
<dbReference type="InterPro" id="IPR039798">
    <property type="entry name" value="Sulfhydryl_oxidase"/>
</dbReference>
<evidence type="ECO:0000313" key="15">
    <source>
        <dbReference type="RefSeq" id="XP_014671812.1"/>
    </source>
</evidence>
<feature type="domain" description="Thioredoxin" evidence="13">
    <location>
        <begin position="16"/>
        <end position="155"/>
    </location>
</feature>
<keyword evidence="14" id="KW-1185">Reference proteome</keyword>
<name>A0ABM1EHZ1_PRICU</name>
<dbReference type="RefSeq" id="XP_014671812.1">
    <property type="nucleotide sequence ID" value="XM_014816326.1"/>
</dbReference>
<evidence type="ECO:0000256" key="6">
    <source>
        <dbReference type="ARBA" id="ARBA00023002"/>
    </source>
</evidence>
<dbReference type="SUPFAM" id="SSF52833">
    <property type="entry name" value="Thioredoxin-like"/>
    <property type="match status" value="1"/>
</dbReference>
<dbReference type="InterPro" id="IPR036249">
    <property type="entry name" value="Thioredoxin-like_sf"/>
</dbReference>
<reference evidence="15" key="1">
    <citation type="submission" date="2025-08" db="UniProtKB">
        <authorList>
            <consortium name="RefSeq"/>
        </authorList>
    </citation>
    <scope>IDENTIFICATION</scope>
</reference>
<evidence type="ECO:0000259" key="13">
    <source>
        <dbReference type="PROSITE" id="PS51352"/>
    </source>
</evidence>
<accession>A0ABM1EHZ1</accession>
<dbReference type="Proteomes" id="UP000695022">
    <property type="component" value="Unplaced"/>
</dbReference>
<keyword evidence="10" id="KW-0812">Transmembrane</keyword>
<comment type="cofactor">
    <cofactor evidence="1 10">
        <name>FAD</name>
        <dbReference type="ChEBI" id="CHEBI:57692"/>
    </cofactor>
</comment>
<evidence type="ECO:0000256" key="2">
    <source>
        <dbReference type="ARBA" id="ARBA00006041"/>
    </source>
</evidence>
<organism evidence="14 15">
    <name type="scientific">Priapulus caudatus</name>
    <name type="common">Priapulid worm</name>
    <dbReference type="NCBI Taxonomy" id="37621"/>
    <lineage>
        <taxon>Eukaryota</taxon>
        <taxon>Metazoa</taxon>
        <taxon>Ecdysozoa</taxon>
        <taxon>Scalidophora</taxon>
        <taxon>Priapulida</taxon>
        <taxon>Priapulimorpha</taxon>
        <taxon>Priapulimorphida</taxon>
        <taxon>Priapulidae</taxon>
        <taxon>Priapulus</taxon>
    </lineage>
</organism>
<dbReference type="InterPro" id="IPR040986">
    <property type="entry name" value="QSOX_FAD-bd_dom"/>
</dbReference>
<dbReference type="PANTHER" id="PTHR22897">
    <property type="entry name" value="QUIESCIN Q6-RELATED SULFHYDRYL OXIDASE"/>
    <property type="match status" value="1"/>
</dbReference>
<comment type="function">
    <text evidence="10">Catalyzes the oxidation of sulfhydryl groups in peptide and protein thiols to disulfides with the reduction of oxygen to hydrogen peroxide.</text>
</comment>
<evidence type="ECO:0000256" key="7">
    <source>
        <dbReference type="ARBA" id="ARBA00023157"/>
    </source>
</evidence>
<keyword evidence="5 10" id="KW-0274">FAD</keyword>
<dbReference type="Pfam" id="PF18371">
    <property type="entry name" value="FAD_SOX"/>
    <property type="match status" value="1"/>
</dbReference>
<dbReference type="CDD" id="cd02992">
    <property type="entry name" value="PDI_a_QSOX"/>
    <property type="match status" value="1"/>
</dbReference>
<dbReference type="Gene3D" id="3.40.30.10">
    <property type="entry name" value="Glutaredoxin"/>
    <property type="match status" value="2"/>
</dbReference>
<feature type="domain" description="ERV/ALR sulfhydryl oxidase" evidence="12">
    <location>
        <begin position="404"/>
        <end position="508"/>
    </location>
</feature>
<evidence type="ECO:0000256" key="3">
    <source>
        <dbReference type="ARBA" id="ARBA00022630"/>
    </source>
</evidence>
<dbReference type="PROSITE" id="PS51324">
    <property type="entry name" value="ERV_ALR"/>
    <property type="match status" value="1"/>
</dbReference>
<dbReference type="Pfam" id="PF18108">
    <property type="entry name" value="QSOX_Trx1"/>
    <property type="match status" value="1"/>
</dbReference>
<dbReference type="InterPro" id="IPR013766">
    <property type="entry name" value="Thioredoxin_domain"/>
</dbReference>
<evidence type="ECO:0000256" key="1">
    <source>
        <dbReference type="ARBA" id="ARBA00001974"/>
    </source>
</evidence>
<keyword evidence="8" id="KW-0325">Glycoprotein</keyword>
<feature type="signal peptide" evidence="11">
    <location>
        <begin position="1"/>
        <end position="21"/>
    </location>
</feature>
<keyword evidence="3 10" id="KW-0285">Flavoprotein</keyword>
<dbReference type="InterPro" id="IPR017905">
    <property type="entry name" value="ERV/ALR_sulphydryl_oxidase"/>
</dbReference>
<proteinExistence type="inferred from homology"/>
<comment type="similarity">
    <text evidence="2 10">Belongs to the quiescin-sulfhydryl oxidase (QSOX) family.</text>
</comment>
<dbReference type="PANTHER" id="PTHR22897:SF8">
    <property type="entry name" value="SULFHYDRYL OXIDASE"/>
    <property type="match status" value="1"/>
</dbReference>
<dbReference type="InterPro" id="IPR036774">
    <property type="entry name" value="ERV/ALR_sulphydryl_oxid_sf"/>
</dbReference>
<feature type="transmembrane region" description="Helical" evidence="10">
    <location>
        <begin position="640"/>
        <end position="659"/>
    </location>
</feature>
<dbReference type="Pfam" id="PF04777">
    <property type="entry name" value="Evr1_Alr"/>
    <property type="match status" value="1"/>
</dbReference>
<sequence length="675" mass="76112">MSSRGNSLILLLSVCTSHLIGLSSFTKLESLYSHDDPIVQLSTNNFKSTIFGKSNAWVVEFYSSWCGHCQRFAPVWRQVGREISSAGWQDVVNIAAVNCAEESNSQGICREYSIDSIPSVKYLKPFTYEGDIGIEINGSMEAVHFTKAIIKQLEQPPPGGASEHWPNFEIASASTVMGLWKGINTRVTHHLLVTVEDGASLLGRLLSMDTRKVKALHTMRVLPDNKGLLKELKVTRWPTVYLVHRDGTHTQLSHDATDRHNVLQALVGYHPASFHAGLPDLSSLDAVQVDDAMTTKRMAEKNSIGDHAHMQDLESALYYSLANEVTRMKTIAGENLDALKGYVVVLAKYFPGQPHVLNFIQRLLDWLHLAEEELDPAELVAFIREQNPDAYLPPTVRWVGCLGSKPQFRNYPCGLWTMFHTLTISAEALNQEDGNADPREVLYGIQAFVQYFFGCRECSSNFHKMAVTIDGYVNTSADAVMWLWQAHNRANARLAGDITEDPQHPKVQFPTAIQCARCHGDGGVWDRAEVLVYLRSHYGIANIHLDDNHPYPSLQQQHREEAIQLPMRKRIKIEKPDYLKDWGLQRFRATAGGEAALAESAQRWERIRRREVETRTELRALHGSSGGTWDMTSIDISLCAMVYITVVAVLVLCYYFFILRRKQKYVQPLRGKYGV</sequence>
<gene>
    <name evidence="15" type="primary">LOC106812440</name>
</gene>
<evidence type="ECO:0000256" key="11">
    <source>
        <dbReference type="SAM" id="SignalP"/>
    </source>
</evidence>
<evidence type="ECO:0000256" key="5">
    <source>
        <dbReference type="ARBA" id="ARBA00022827"/>
    </source>
</evidence>
<dbReference type="Gene3D" id="1.20.120.310">
    <property type="entry name" value="ERV/ALR sulfhydryl oxidase domain"/>
    <property type="match status" value="1"/>
</dbReference>
<keyword evidence="7" id="KW-1015">Disulfide bond</keyword>
<keyword evidence="10" id="KW-0472">Membrane</keyword>
<keyword evidence="6 10" id="KW-0560">Oxidoreductase</keyword>
<keyword evidence="10" id="KW-1133">Transmembrane helix</keyword>
<protein>
    <recommendedName>
        <fullName evidence="10">Sulfhydryl oxidase</fullName>
        <ecNumber evidence="10">1.8.3.2</ecNumber>
    </recommendedName>
</protein>
<keyword evidence="4 11" id="KW-0732">Signal</keyword>
<dbReference type="InterPro" id="IPR017937">
    <property type="entry name" value="Thioredoxin_CS"/>
</dbReference>
<dbReference type="Gene3D" id="1.20.120.1960">
    <property type="entry name" value="QSOX sulfhydryl oxidase domain"/>
    <property type="match status" value="1"/>
</dbReference>
<evidence type="ECO:0000256" key="8">
    <source>
        <dbReference type="ARBA" id="ARBA00023180"/>
    </source>
</evidence>
<dbReference type="PROSITE" id="PS00194">
    <property type="entry name" value="THIOREDOXIN_1"/>
    <property type="match status" value="1"/>
</dbReference>
<feature type="chain" id="PRO_5047315298" description="Sulfhydryl oxidase" evidence="11">
    <location>
        <begin position="22"/>
        <end position="675"/>
    </location>
</feature>
<evidence type="ECO:0000259" key="12">
    <source>
        <dbReference type="PROSITE" id="PS51324"/>
    </source>
</evidence>
<dbReference type="InterPro" id="IPR042568">
    <property type="entry name" value="QSOX_FAD-bd_sf"/>
</dbReference>
<dbReference type="InterPro" id="IPR041269">
    <property type="entry name" value="QSOX_Trx1"/>
</dbReference>
<evidence type="ECO:0000313" key="14">
    <source>
        <dbReference type="Proteomes" id="UP000695022"/>
    </source>
</evidence>
<dbReference type="SUPFAM" id="SSF69000">
    <property type="entry name" value="FAD-dependent thiol oxidase"/>
    <property type="match status" value="1"/>
</dbReference>
<dbReference type="Pfam" id="PF00085">
    <property type="entry name" value="Thioredoxin"/>
    <property type="match status" value="1"/>
</dbReference>
<dbReference type="GeneID" id="106812440"/>
<dbReference type="EC" id="1.8.3.2" evidence="10"/>